<dbReference type="EMBL" id="FPIZ01000013">
    <property type="protein sequence ID" value="SFW73970.1"/>
    <property type="molecule type" value="Genomic_DNA"/>
</dbReference>
<protein>
    <submittedName>
        <fullName evidence="2">Uncharacterized protein</fullName>
    </submittedName>
</protein>
<evidence type="ECO:0000313" key="3">
    <source>
        <dbReference type="Proteomes" id="UP000183788"/>
    </source>
</evidence>
<proteinExistence type="predicted"/>
<evidence type="ECO:0000313" key="2">
    <source>
        <dbReference type="EMBL" id="SFW73970.1"/>
    </source>
</evidence>
<sequence>MVLPAKTPGTRTNKSSHKIHQTFQPNTKKMQIKICHKKNTSLPIVSYSKKTILRFFPFTYYATPSNHPQAPRA</sequence>
<dbReference type="AlphaFoldDB" id="A0A1K1RPZ3"/>
<evidence type="ECO:0000256" key="1">
    <source>
        <dbReference type="SAM" id="MobiDB-lite"/>
    </source>
</evidence>
<reference evidence="2 3" key="1">
    <citation type="submission" date="2016-11" db="EMBL/GenBank/DDBJ databases">
        <authorList>
            <person name="Jaros S."/>
            <person name="Januszkiewicz K."/>
            <person name="Wedrychowicz H."/>
        </authorList>
    </citation>
    <scope>NUCLEOTIDE SEQUENCE [LARGE SCALE GENOMIC DNA]</scope>
    <source>
        <strain evidence="2 3">DSM 784</strain>
    </source>
</reference>
<organism evidence="2 3">
    <name type="scientific">Chitinophaga sancti</name>
    <dbReference type="NCBI Taxonomy" id="1004"/>
    <lineage>
        <taxon>Bacteria</taxon>
        <taxon>Pseudomonadati</taxon>
        <taxon>Bacteroidota</taxon>
        <taxon>Chitinophagia</taxon>
        <taxon>Chitinophagales</taxon>
        <taxon>Chitinophagaceae</taxon>
        <taxon>Chitinophaga</taxon>
    </lineage>
</organism>
<name>A0A1K1RPZ3_9BACT</name>
<dbReference type="STRING" id="1004.SAMN05661012_04079"/>
<gene>
    <name evidence="2" type="ORF">SAMN05661012_04079</name>
</gene>
<accession>A0A1K1RPZ3</accession>
<feature type="region of interest" description="Disordered" evidence="1">
    <location>
        <begin position="1"/>
        <end position="27"/>
    </location>
</feature>
<dbReference type="Proteomes" id="UP000183788">
    <property type="component" value="Unassembled WGS sequence"/>
</dbReference>